<protein>
    <submittedName>
        <fullName evidence="2">Uncharacterized protein</fullName>
    </submittedName>
</protein>
<dbReference type="EMBL" id="JAIZAY010000019">
    <property type="protein sequence ID" value="KAJ8023373.1"/>
    <property type="molecule type" value="Genomic_DNA"/>
</dbReference>
<keyword evidence="1" id="KW-0812">Transmembrane</keyword>
<evidence type="ECO:0000256" key="1">
    <source>
        <dbReference type="SAM" id="Phobius"/>
    </source>
</evidence>
<feature type="transmembrane region" description="Helical" evidence="1">
    <location>
        <begin position="90"/>
        <end position="110"/>
    </location>
</feature>
<proteinExistence type="predicted"/>
<name>A0A9Q1BFB1_HOLLE</name>
<sequence length="230" mass="25833">MWYRWFTEWGNARLPNIDVINCGDFFFNPGGTSKFVYGLSCMMNPPSEEVILGNQQHPSAALETFFNPTGPEGKLWGSNVRRRTGIIQIVCRRIEFVLGIAVIFVSANYSNHTDNVGWGVWTGVFAIVTGFLGVYSVKKRCVVSNSEPFACREWYGHCLHDHFYYHYDTVCGCVSYAVLDAHFGRVYYTTQPSSQQYASPPPYTMVASQNDITSKTTTSSLNGAVLLQEV</sequence>
<evidence type="ECO:0000313" key="3">
    <source>
        <dbReference type="Proteomes" id="UP001152320"/>
    </source>
</evidence>
<evidence type="ECO:0000313" key="2">
    <source>
        <dbReference type="EMBL" id="KAJ8023373.1"/>
    </source>
</evidence>
<comment type="caution">
    <text evidence="2">The sequence shown here is derived from an EMBL/GenBank/DDBJ whole genome shotgun (WGS) entry which is preliminary data.</text>
</comment>
<reference evidence="2" key="1">
    <citation type="submission" date="2021-10" db="EMBL/GenBank/DDBJ databases">
        <title>Tropical sea cucumber genome reveals ecological adaptation and Cuvierian tubules defense mechanism.</title>
        <authorList>
            <person name="Chen T."/>
        </authorList>
    </citation>
    <scope>NUCLEOTIDE SEQUENCE</scope>
    <source>
        <strain evidence="2">Nanhai2018</strain>
        <tissue evidence="2">Muscle</tissue>
    </source>
</reference>
<organism evidence="2 3">
    <name type="scientific">Holothuria leucospilota</name>
    <name type="common">Black long sea cucumber</name>
    <name type="synonym">Mertensiothuria leucospilota</name>
    <dbReference type="NCBI Taxonomy" id="206669"/>
    <lineage>
        <taxon>Eukaryota</taxon>
        <taxon>Metazoa</taxon>
        <taxon>Echinodermata</taxon>
        <taxon>Eleutherozoa</taxon>
        <taxon>Echinozoa</taxon>
        <taxon>Holothuroidea</taxon>
        <taxon>Aspidochirotacea</taxon>
        <taxon>Aspidochirotida</taxon>
        <taxon>Holothuriidae</taxon>
        <taxon>Holothuria</taxon>
    </lineage>
</organism>
<dbReference type="Proteomes" id="UP001152320">
    <property type="component" value="Chromosome 19"/>
</dbReference>
<feature type="transmembrane region" description="Helical" evidence="1">
    <location>
        <begin position="116"/>
        <end position="137"/>
    </location>
</feature>
<accession>A0A9Q1BFB1</accession>
<dbReference type="OrthoDB" id="10071849at2759"/>
<dbReference type="AlphaFoldDB" id="A0A9Q1BFB1"/>
<keyword evidence="3" id="KW-1185">Reference proteome</keyword>
<gene>
    <name evidence="2" type="ORF">HOLleu_35797</name>
</gene>
<keyword evidence="1" id="KW-0472">Membrane</keyword>
<keyword evidence="1" id="KW-1133">Transmembrane helix</keyword>